<evidence type="ECO:0000256" key="4">
    <source>
        <dbReference type="ARBA" id="ARBA00022833"/>
    </source>
</evidence>
<comment type="similarity">
    <text evidence="1">Belongs to the cytidine and deoxycytidylate deaminase family.</text>
</comment>
<evidence type="ECO:0000256" key="2">
    <source>
        <dbReference type="ARBA" id="ARBA00022723"/>
    </source>
</evidence>
<dbReference type="PROSITE" id="PS00903">
    <property type="entry name" value="CYT_DCMP_DEAMINASES_1"/>
    <property type="match status" value="1"/>
</dbReference>
<dbReference type="RefSeq" id="WP_207989471.1">
    <property type="nucleotide sequence ID" value="NZ_CP071794.1"/>
</dbReference>
<dbReference type="EMBL" id="CP071794">
    <property type="protein sequence ID" value="QTD57194.1"/>
    <property type="molecule type" value="Genomic_DNA"/>
</dbReference>
<protein>
    <recommendedName>
        <fullName evidence="5">CMP/dCMP-type deaminase domain-containing protein</fullName>
    </recommendedName>
</protein>
<keyword evidence="3" id="KW-0378">Hydrolase</keyword>
<dbReference type="InterPro" id="IPR027417">
    <property type="entry name" value="P-loop_NTPase"/>
</dbReference>
<keyword evidence="4" id="KW-0862">Zinc</keyword>
<dbReference type="InterPro" id="IPR002125">
    <property type="entry name" value="CMP_dCMP_dom"/>
</dbReference>
<dbReference type="InterPro" id="IPR016192">
    <property type="entry name" value="APOBEC/CMP_deaminase_Zn-bd"/>
</dbReference>
<dbReference type="Gene3D" id="3.40.140.10">
    <property type="entry name" value="Cytidine Deaminase, domain 2"/>
    <property type="match status" value="1"/>
</dbReference>
<evidence type="ECO:0000259" key="5">
    <source>
        <dbReference type="PROSITE" id="PS51747"/>
    </source>
</evidence>
<dbReference type="Gene3D" id="3.40.50.300">
    <property type="entry name" value="P-loop containing nucleotide triphosphate hydrolases"/>
    <property type="match status" value="1"/>
</dbReference>
<reference evidence="6 7" key="1">
    <citation type="submission" date="2021-03" db="EMBL/GenBank/DDBJ databases">
        <title>Complete genome of Parasphingorhabdus_sp.JHSY0214.</title>
        <authorList>
            <person name="Yoo J.H."/>
            <person name="Bae J.W."/>
        </authorList>
    </citation>
    <scope>NUCLEOTIDE SEQUENCE [LARGE SCALE GENOMIC DNA]</scope>
    <source>
        <strain evidence="6 7">JHSY0214</strain>
    </source>
</reference>
<feature type="domain" description="CMP/dCMP-type deaminase" evidence="5">
    <location>
        <begin position="242"/>
        <end position="434"/>
    </location>
</feature>
<accession>A0ABX7T9H3</accession>
<keyword evidence="7" id="KW-1185">Reference proteome</keyword>
<evidence type="ECO:0000313" key="7">
    <source>
        <dbReference type="Proteomes" id="UP000663923"/>
    </source>
</evidence>
<sequence length="525" mass="59077">MKHFNSDCPKPELIIGIAGPAGTNLGNVADTIEELVKVYGYESFQIRASKLISSACDEKVFEKLDAAKFEKKVQYLMNAADHIRRDVGSGAAIVPLILSKIRNLRQTFLLSEDCSVDFEDIELYNRCYIINSLKHPEKVKLLRKVYGSKFIMISAFSEHQDRVDELVSKIQKSYQTADAATFKTEALKLISLDQKKPGSKIGQNLSSTFHLADFFISTDQDFETNLKKFLKLLFGDPYITPTRDEMHMYEAQAVAFRSADLSRQIGAVIVDRDGFVVARGCNEVPSVNGGAHWQGDPNEDDNRDFVKGRDYNAVKKQDVLKELLDFVDENVGFSESSDRNTDELVSDLMFGKHTGEFKDLRISNLIEFGRVVHAEMHAIVEAARRGVSIDGGTVYTTTFPCHMCGRHIVAANIDRVVYIEPYPKSMTSELYDREVKIDGELENSQISEHAVKFEPFIGVAPRFFEQVFSAPKRKDSAGYTIDWIKEKALPRCTSLSTSHLPREAILATQISQISKITNPQVLENE</sequence>
<organism evidence="6 7">
    <name type="scientific">Parasphingorhabdus cellanae</name>
    <dbReference type="NCBI Taxonomy" id="2806553"/>
    <lineage>
        <taxon>Bacteria</taxon>
        <taxon>Pseudomonadati</taxon>
        <taxon>Pseudomonadota</taxon>
        <taxon>Alphaproteobacteria</taxon>
        <taxon>Sphingomonadales</taxon>
        <taxon>Sphingomonadaceae</taxon>
        <taxon>Parasphingorhabdus</taxon>
    </lineage>
</organism>
<dbReference type="PANTHER" id="PTHR11086:SF18">
    <property type="entry name" value="DEOXYCYTIDYLATE DEAMINASE"/>
    <property type="match status" value="1"/>
</dbReference>
<name>A0ABX7T9H3_9SPHN</name>
<keyword evidence="2" id="KW-0479">Metal-binding</keyword>
<dbReference type="SUPFAM" id="SSF53927">
    <property type="entry name" value="Cytidine deaminase-like"/>
    <property type="match status" value="1"/>
</dbReference>
<dbReference type="Pfam" id="PF00383">
    <property type="entry name" value="dCMP_cyt_deam_1"/>
    <property type="match status" value="1"/>
</dbReference>
<dbReference type="PANTHER" id="PTHR11086">
    <property type="entry name" value="DEOXYCYTIDYLATE DEAMINASE-RELATED"/>
    <property type="match status" value="1"/>
</dbReference>
<gene>
    <name evidence="6" type="ORF">J4G78_06520</name>
</gene>
<dbReference type="InterPro" id="IPR015517">
    <property type="entry name" value="dCMP_deaminase-rel"/>
</dbReference>
<proteinExistence type="inferred from homology"/>
<dbReference type="InterPro" id="IPR016193">
    <property type="entry name" value="Cytidine_deaminase-like"/>
</dbReference>
<evidence type="ECO:0000256" key="1">
    <source>
        <dbReference type="ARBA" id="ARBA00006576"/>
    </source>
</evidence>
<dbReference type="NCBIfam" id="NF041025">
    <property type="entry name" value="antiphage_deaminase"/>
    <property type="match status" value="1"/>
</dbReference>
<evidence type="ECO:0000313" key="6">
    <source>
        <dbReference type="EMBL" id="QTD57194.1"/>
    </source>
</evidence>
<dbReference type="PROSITE" id="PS51747">
    <property type="entry name" value="CYT_DCMP_DEAMINASES_2"/>
    <property type="match status" value="1"/>
</dbReference>
<evidence type="ECO:0000256" key="3">
    <source>
        <dbReference type="ARBA" id="ARBA00022801"/>
    </source>
</evidence>
<dbReference type="Proteomes" id="UP000663923">
    <property type="component" value="Chromosome"/>
</dbReference>